<feature type="region of interest" description="Disordered" evidence="2">
    <location>
        <begin position="398"/>
        <end position="422"/>
    </location>
</feature>
<dbReference type="GO" id="GO:0005789">
    <property type="term" value="C:endoplasmic reticulum membrane"/>
    <property type="evidence" value="ECO:0007669"/>
    <property type="project" value="TreeGrafter"/>
</dbReference>
<dbReference type="Pfam" id="PF00096">
    <property type="entry name" value="zf-C2H2"/>
    <property type="match status" value="1"/>
</dbReference>
<feature type="compositionally biased region" description="Polar residues" evidence="2">
    <location>
        <begin position="210"/>
        <end position="219"/>
    </location>
</feature>
<keyword evidence="5" id="KW-1185">Reference proteome</keyword>
<feature type="compositionally biased region" description="Low complexity" evidence="2">
    <location>
        <begin position="35"/>
        <end position="51"/>
    </location>
</feature>
<dbReference type="GO" id="GO:0047372">
    <property type="term" value="F:monoacylglycerol lipase activity"/>
    <property type="evidence" value="ECO:0007669"/>
    <property type="project" value="TreeGrafter"/>
</dbReference>
<feature type="region of interest" description="Disordered" evidence="2">
    <location>
        <begin position="701"/>
        <end position="721"/>
    </location>
</feature>
<feature type="region of interest" description="Disordered" evidence="2">
    <location>
        <begin position="1"/>
        <end position="72"/>
    </location>
</feature>
<organism evidence="4 5">
    <name type="scientific">Blomia tropicalis</name>
    <name type="common">Mite</name>
    <dbReference type="NCBI Taxonomy" id="40697"/>
    <lineage>
        <taxon>Eukaryota</taxon>
        <taxon>Metazoa</taxon>
        <taxon>Ecdysozoa</taxon>
        <taxon>Arthropoda</taxon>
        <taxon>Chelicerata</taxon>
        <taxon>Arachnida</taxon>
        <taxon>Acari</taxon>
        <taxon>Acariformes</taxon>
        <taxon>Sarcoptiformes</taxon>
        <taxon>Astigmata</taxon>
        <taxon>Glycyphagoidea</taxon>
        <taxon>Echimyopodidae</taxon>
        <taxon>Blomia</taxon>
    </lineage>
</organism>
<dbReference type="Gene3D" id="3.40.50.1820">
    <property type="entry name" value="alpha/beta hydrolase"/>
    <property type="match status" value="1"/>
</dbReference>
<feature type="compositionally biased region" description="Low complexity" evidence="2">
    <location>
        <begin position="179"/>
        <end position="189"/>
    </location>
</feature>
<feature type="compositionally biased region" description="Polar residues" evidence="2">
    <location>
        <begin position="190"/>
        <end position="203"/>
    </location>
</feature>
<evidence type="ECO:0000313" key="4">
    <source>
        <dbReference type="EMBL" id="KAJ6218919.1"/>
    </source>
</evidence>
<feature type="compositionally biased region" description="Low complexity" evidence="2">
    <location>
        <begin position="252"/>
        <end position="267"/>
    </location>
</feature>
<keyword evidence="1" id="KW-0479">Metal-binding</keyword>
<gene>
    <name evidence="4" type="ORF">RDWZM_004731</name>
</gene>
<feature type="compositionally biased region" description="Basic and acidic residues" evidence="2">
    <location>
        <begin position="148"/>
        <end position="159"/>
    </location>
</feature>
<reference evidence="4" key="1">
    <citation type="submission" date="2022-12" db="EMBL/GenBank/DDBJ databases">
        <title>Genome assemblies of Blomia tropicalis.</title>
        <authorList>
            <person name="Cui Y."/>
        </authorList>
    </citation>
    <scope>NUCLEOTIDE SEQUENCE</scope>
    <source>
        <tissue evidence="4">Adult mites</tissue>
    </source>
</reference>
<feature type="compositionally biased region" description="Polar residues" evidence="2">
    <location>
        <begin position="9"/>
        <end position="34"/>
    </location>
</feature>
<dbReference type="SMART" id="SM00355">
    <property type="entry name" value="ZnF_C2H2"/>
    <property type="match status" value="6"/>
</dbReference>
<dbReference type="PROSITE" id="PS00028">
    <property type="entry name" value="ZINC_FINGER_C2H2_1"/>
    <property type="match status" value="3"/>
</dbReference>
<dbReference type="GO" id="GO:0052651">
    <property type="term" value="P:monoacylglycerol catabolic process"/>
    <property type="evidence" value="ECO:0007669"/>
    <property type="project" value="TreeGrafter"/>
</dbReference>
<evidence type="ECO:0000256" key="2">
    <source>
        <dbReference type="SAM" id="MobiDB-lite"/>
    </source>
</evidence>
<evidence type="ECO:0000256" key="1">
    <source>
        <dbReference type="PROSITE-ProRule" id="PRU00042"/>
    </source>
</evidence>
<dbReference type="Gene3D" id="3.30.160.60">
    <property type="entry name" value="Classic Zinc Finger"/>
    <property type="match status" value="2"/>
</dbReference>
<feature type="compositionally biased region" description="Acidic residues" evidence="2">
    <location>
        <begin position="548"/>
        <end position="568"/>
    </location>
</feature>
<feature type="compositionally biased region" description="Polar residues" evidence="2">
    <location>
        <begin position="52"/>
        <end position="72"/>
    </location>
</feature>
<dbReference type="PANTHER" id="PTHR12277:SF194">
    <property type="entry name" value="FI04476P"/>
    <property type="match status" value="1"/>
</dbReference>
<dbReference type="Pfam" id="PF12146">
    <property type="entry name" value="Hydrolase_4"/>
    <property type="match status" value="1"/>
</dbReference>
<feature type="domain" description="C2H2-type" evidence="3">
    <location>
        <begin position="75"/>
        <end position="102"/>
    </location>
</feature>
<feature type="compositionally biased region" description="Acidic residues" evidence="2">
    <location>
        <begin position="703"/>
        <end position="721"/>
    </location>
</feature>
<dbReference type="InterPro" id="IPR013087">
    <property type="entry name" value="Znf_C2H2_type"/>
</dbReference>
<accession>A0A9Q0RLM8</accession>
<dbReference type="GO" id="GO:0008270">
    <property type="term" value="F:zinc ion binding"/>
    <property type="evidence" value="ECO:0007669"/>
    <property type="project" value="UniProtKB-KW"/>
</dbReference>
<feature type="compositionally biased region" description="Polar residues" evidence="2">
    <location>
        <begin position="398"/>
        <end position="420"/>
    </location>
</feature>
<keyword evidence="1" id="KW-0862">Zinc</keyword>
<feature type="region of interest" description="Disordered" evidence="2">
    <location>
        <begin position="239"/>
        <end position="269"/>
    </location>
</feature>
<dbReference type="GO" id="GO:0006660">
    <property type="term" value="P:phosphatidylserine catabolic process"/>
    <property type="evidence" value="ECO:0007669"/>
    <property type="project" value="TreeGrafter"/>
</dbReference>
<dbReference type="SUPFAM" id="SSF57667">
    <property type="entry name" value="beta-beta-alpha zinc fingers"/>
    <property type="match status" value="2"/>
</dbReference>
<dbReference type="GO" id="GO:0004622">
    <property type="term" value="F:phosphatidylcholine lysophospholipase activity"/>
    <property type="evidence" value="ECO:0007669"/>
    <property type="project" value="TreeGrafter"/>
</dbReference>
<name>A0A9Q0RLM8_BLOTA</name>
<sequence length="1156" mass="134536">MSTSTTTTRINVNRNNLRMGSIRNNNNQHGSTSFQSQLNHNNNNNYQQQNQPSTSKLRNVQQTQQQAKPRTAFRQSCKQCGATFNDYFLLVEHLQLHATTELKPYQCMWPKCTYACSTRSNAIKHVRSKHFHLPVTLIKQRERGIVDNRDPNDFIRDNGNETQPIPKWEPPPVQPRGRMMQMPSPSQSSNGFSKSQENGKSYHQQQQQQPSTSNVTITPINRHMSYMSNCRWRKIVPKASPVPSKPRLDLKQPQQQQIPQQNQSPGPMVGPNGRLMKIYRRSYDGPQPFRCTWPKCGFASAKRGNAIIHVRMRHFGLPRTLREQLERGIREPRDPATFIVESKDELYRQKRMRMDASSMESEPSKQLQREKWQAIVQKQNVPIRCEVYDPKMVNQQKGKTMLNSSAKQQSSESTNSQQKKQINKLIIVRKPSDDSRSDSIFVKVKHFHIPRTNRFKHKRQSKENRNAERYVRVLTDLLDKEKKELESWYQRRRSRTLLDSGSSSSQHQQQQQQQPQPQRSQPAHQQGTSLLRTTKNSNGIKIKNEIENLNEGDEEEIGQPDDEEDEMNESMNQPNRARPYFCKWPDCDYVSNYSGNVIKHVRKLHLGLPKTMKTQRKMNLSGDGLENEAYKYLGKWNPEKERMMNEMMTKQTVHERIDANEDHDYGYEQNFVDNIGPLLSCEIKEEGEDDEEQLINNMMEEGQNGEDEDEDNDEEDEYDDDELAICPDPNCGTVFISALALTIHMRTHYGLKPYRCKFNEECSYESEEIDLMIGHIRTAHDSMQRNWNQRIQTMEKRNQTTIHTTVEIDDETCHTTKCWLNVVLKEIIRFVFPLTILWAMGPFIFWLMPPLQRRLIYPGRFRQLCRPIPSIFLQTGESLRVSNGPDTELGVWHIPPQQDFYNGLYDYSAPRFNDNRKIVLYAHANSGDRSLPEELYGVLSIKLNYHVVTFDYRGYGDSWSRNQSANAPNIISDLNAVYQWILEHGIESKRIILWGHCLGSSVVVHLLSTLDDDSYPFAAILEAAFTSLHEELYEFPLAKLFIYHPFFECCVVEPVISNTKLNLDTISLLPKVRCPLLILHAVDDKIVPFWMGEQLFKIAQSVQPATIRNKSRMEQFGIERKCGHTKIQRDKRLPEIIFKFVRSLHQSESTLSSNIK</sequence>
<dbReference type="InterPro" id="IPR029058">
    <property type="entry name" value="AB_hydrolase_fold"/>
</dbReference>
<proteinExistence type="predicted"/>
<feature type="compositionally biased region" description="Polar residues" evidence="2">
    <location>
        <begin position="527"/>
        <end position="539"/>
    </location>
</feature>
<dbReference type="PROSITE" id="PS50157">
    <property type="entry name" value="ZINC_FINGER_C2H2_2"/>
    <property type="match status" value="2"/>
</dbReference>
<feature type="domain" description="C2H2-type" evidence="3">
    <location>
        <begin position="724"/>
        <end position="753"/>
    </location>
</feature>
<dbReference type="AlphaFoldDB" id="A0A9Q0RLM8"/>
<comment type="caution">
    <text evidence="4">The sequence shown here is derived from an EMBL/GenBank/DDBJ whole genome shotgun (WGS) entry which is preliminary data.</text>
</comment>
<dbReference type="InterPro" id="IPR022742">
    <property type="entry name" value="Hydrolase_4"/>
</dbReference>
<keyword evidence="1" id="KW-0863">Zinc-finger</keyword>
<evidence type="ECO:0000313" key="5">
    <source>
        <dbReference type="Proteomes" id="UP001142055"/>
    </source>
</evidence>
<feature type="region of interest" description="Disordered" evidence="2">
    <location>
        <begin position="148"/>
        <end position="220"/>
    </location>
</feature>
<dbReference type="InterPro" id="IPR036236">
    <property type="entry name" value="Znf_C2H2_sf"/>
</dbReference>
<feature type="compositionally biased region" description="Low complexity" evidence="2">
    <location>
        <begin position="502"/>
        <end position="526"/>
    </location>
</feature>
<feature type="region of interest" description="Disordered" evidence="2">
    <location>
        <begin position="495"/>
        <end position="574"/>
    </location>
</feature>
<protein>
    <recommendedName>
        <fullName evidence="3">C2H2-type domain-containing protein</fullName>
    </recommendedName>
</protein>
<dbReference type="SUPFAM" id="SSF53474">
    <property type="entry name" value="alpha/beta-Hydrolases"/>
    <property type="match status" value="1"/>
</dbReference>
<dbReference type="PANTHER" id="PTHR12277">
    <property type="entry name" value="ALPHA/BETA HYDROLASE DOMAIN-CONTAINING PROTEIN"/>
    <property type="match status" value="1"/>
</dbReference>
<dbReference type="Proteomes" id="UP001142055">
    <property type="component" value="Chromosome 2"/>
</dbReference>
<dbReference type="EMBL" id="JAPWDV010000002">
    <property type="protein sequence ID" value="KAJ6218919.1"/>
    <property type="molecule type" value="Genomic_DNA"/>
</dbReference>
<evidence type="ECO:0000259" key="3">
    <source>
        <dbReference type="PROSITE" id="PS50157"/>
    </source>
</evidence>